<dbReference type="Proteomes" id="UP000235220">
    <property type="component" value="Chromosome 12"/>
</dbReference>
<dbReference type="InterPro" id="IPR025558">
    <property type="entry name" value="DUF4283"/>
</dbReference>
<dbReference type="OrthoDB" id="1938170at2759"/>
<gene>
    <name evidence="4" type="primary">LOC108992418</name>
</gene>
<evidence type="ECO:0000259" key="2">
    <source>
        <dbReference type="Pfam" id="PF14392"/>
    </source>
</evidence>
<organism evidence="3 4">
    <name type="scientific">Juglans regia</name>
    <name type="common">English walnut</name>
    <dbReference type="NCBI Taxonomy" id="51240"/>
    <lineage>
        <taxon>Eukaryota</taxon>
        <taxon>Viridiplantae</taxon>
        <taxon>Streptophyta</taxon>
        <taxon>Embryophyta</taxon>
        <taxon>Tracheophyta</taxon>
        <taxon>Spermatophyta</taxon>
        <taxon>Magnoliopsida</taxon>
        <taxon>eudicotyledons</taxon>
        <taxon>Gunneridae</taxon>
        <taxon>Pentapetalae</taxon>
        <taxon>rosids</taxon>
        <taxon>fabids</taxon>
        <taxon>Fagales</taxon>
        <taxon>Juglandaceae</taxon>
        <taxon>Juglans</taxon>
    </lineage>
</organism>
<dbReference type="PANTHER" id="PTHR31286:SF167">
    <property type="entry name" value="OS09G0268800 PROTEIN"/>
    <property type="match status" value="1"/>
</dbReference>
<dbReference type="Gramene" id="Jr12_07130_p1">
    <property type="protein sequence ID" value="cds.Jr12_07130_p1"/>
    <property type="gene ID" value="Jr12_07130"/>
</dbReference>
<accession>A0A2I4ESZ7</accession>
<dbReference type="Pfam" id="PF14392">
    <property type="entry name" value="zf-CCHC_4"/>
    <property type="match status" value="1"/>
</dbReference>
<dbReference type="InterPro" id="IPR025836">
    <property type="entry name" value="Zn_knuckle_CX2CX4HX4C"/>
</dbReference>
<protein>
    <submittedName>
        <fullName evidence="4">Uncharacterized protein LOC108992418</fullName>
    </submittedName>
</protein>
<proteinExistence type="predicted"/>
<name>A0A2I4ESZ7_JUGRE</name>
<evidence type="ECO:0000259" key="1">
    <source>
        <dbReference type="Pfam" id="PF14111"/>
    </source>
</evidence>
<dbReference type="Pfam" id="PF14111">
    <property type="entry name" value="DUF4283"/>
    <property type="match status" value="1"/>
</dbReference>
<dbReference type="AlphaFoldDB" id="A0A2I4ESZ7"/>
<keyword evidence="3" id="KW-1185">Reference proteome</keyword>
<evidence type="ECO:0000313" key="3">
    <source>
        <dbReference type="Proteomes" id="UP000235220"/>
    </source>
</evidence>
<feature type="domain" description="Zinc knuckle CX2CX4HX4C" evidence="2">
    <location>
        <begin position="175"/>
        <end position="222"/>
    </location>
</feature>
<dbReference type="GeneID" id="108992418"/>
<dbReference type="InterPro" id="IPR040256">
    <property type="entry name" value="At4g02000-like"/>
</dbReference>
<dbReference type="KEGG" id="jre:108992418"/>
<reference evidence="4" key="1">
    <citation type="submission" date="2025-08" db="UniProtKB">
        <authorList>
            <consortium name="RefSeq"/>
        </authorList>
    </citation>
    <scope>IDENTIFICATION</scope>
    <source>
        <tissue evidence="4">Leaves</tissue>
    </source>
</reference>
<dbReference type="RefSeq" id="XP_018822520.1">
    <property type="nucleotide sequence ID" value="XM_018966975.1"/>
</dbReference>
<dbReference type="PANTHER" id="PTHR31286">
    <property type="entry name" value="GLYCINE-RICH CELL WALL STRUCTURAL PROTEIN 1.8-LIKE"/>
    <property type="match status" value="1"/>
</dbReference>
<feature type="domain" description="DUF4283" evidence="1">
    <location>
        <begin position="38"/>
        <end position="106"/>
    </location>
</feature>
<sequence length="263" mass="30653">MEVDLEKMCGKLSLTEQEEEVVVVDEESLDGALGRSEKCLLFKLFTDKQFNKEAFKSTMKRLWRPGKSISIRDVSDNLFIAEFEDPWDKEHVFREGPWAFDKHSVLTNEVDGLQQAHQITFPEELFWVRIHDLPIMARNWKMGHIVGKEVGSVVEVDLEKDALAWGEYLRIRVKLDVTKPLLRGKKVCVGSSNPFWVRFSYEPLPNFRYICGTLGHNHKECNQWRPLMEKFSVSEFPYGPWLRAGNFGDYRGPVHRELWCCVA</sequence>
<evidence type="ECO:0000313" key="4">
    <source>
        <dbReference type="RefSeq" id="XP_018822520.1"/>
    </source>
</evidence>